<feature type="active site" evidence="5">
    <location>
        <position position="323"/>
    </location>
</feature>
<evidence type="ECO:0000256" key="7">
    <source>
        <dbReference type="SAM" id="SignalP"/>
    </source>
</evidence>
<accession>A0A023G1Z7</accession>
<evidence type="ECO:0000313" key="9">
    <source>
        <dbReference type="EMBL" id="JAC27038.1"/>
    </source>
</evidence>
<evidence type="ECO:0000259" key="8">
    <source>
        <dbReference type="PROSITE" id="PS50215"/>
    </source>
</evidence>
<keyword evidence="5" id="KW-0479">Metal-binding</keyword>
<dbReference type="Gene3D" id="3.40.1620.60">
    <property type="match status" value="1"/>
</dbReference>
<evidence type="ECO:0000256" key="6">
    <source>
        <dbReference type="SAM" id="MobiDB-lite"/>
    </source>
</evidence>
<name>A0A023G1Z7_AMBPA</name>
<evidence type="ECO:0000256" key="3">
    <source>
        <dbReference type="ARBA" id="ARBA00022833"/>
    </source>
</evidence>
<dbReference type="PROSITE" id="PS50215">
    <property type="entry name" value="ADAM_MEPRO"/>
    <property type="match status" value="1"/>
</dbReference>
<dbReference type="CDD" id="cd04272">
    <property type="entry name" value="ZnMc_salivary_gland_MPs"/>
    <property type="match status" value="1"/>
</dbReference>
<feature type="signal peptide" evidence="7">
    <location>
        <begin position="1"/>
        <end position="17"/>
    </location>
</feature>
<dbReference type="GO" id="GO:0046872">
    <property type="term" value="F:metal ion binding"/>
    <property type="evidence" value="ECO:0007669"/>
    <property type="project" value="UniProtKB-KW"/>
</dbReference>
<feature type="binding site" evidence="5">
    <location>
        <position position="326"/>
    </location>
    <ligand>
        <name>Zn(2+)</name>
        <dbReference type="ChEBI" id="CHEBI:29105"/>
        <note>catalytic</note>
    </ligand>
</feature>
<reference evidence="9" key="1">
    <citation type="submission" date="2014-03" db="EMBL/GenBank/DDBJ databases">
        <title>The sialotranscriptome of Amblyomma triste, Amblyomma parvum and Amblyomma cajennense ticks, uncovered by 454-based RNA-seq.</title>
        <authorList>
            <person name="Garcia G.R."/>
            <person name="Gardinassi L.G."/>
            <person name="Ribeiro J.M."/>
            <person name="Anatrielo E."/>
            <person name="Ferreira B.R."/>
            <person name="Moreira H.N."/>
            <person name="Mafra C."/>
            <person name="Olegario M.M."/>
            <person name="Szabo P.J."/>
            <person name="Miranda-Santos I.K."/>
            <person name="Maruyama S.R."/>
        </authorList>
    </citation>
    <scope>NUCLEOTIDE SEQUENCE</scope>
    <source>
        <strain evidence="9">Araguapaz</strain>
        <tissue evidence="9">Salivary glands</tissue>
    </source>
</reference>
<dbReference type="GO" id="GO:0006509">
    <property type="term" value="P:membrane protein ectodomain proteolysis"/>
    <property type="evidence" value="ECO:0007669"/>
    <property type="project" value="TreeGrafter"/>
</dbReference>
<dbReference type="InterPro" id="IPR034030">
    <property type="entry name" value="ZnMc_salivary_gland_MPs"/>
</dbReference>
<protein>
    <submittedName>
        <fullName evidence="9">Putative tick metalloprotease 1</fullName>
    </submittedName>
</protein>
<dbReference type="InterPro" id="IPR001590">
    <property type="entry name" value="Peptidase_M12B"/>
</dbReference>
<evidence type="ECO:0000256" key="5">
    <source>
        <dbReference type="PROSITE-ProRule" id="PRU00276"/>
    </source>
</evidence>
<comment type="caution">
    <text evidence="5">Lacks conserved residue(s) required for the propagation of feature annotation.</text>
</comment>
<feature type="domain" description="Peptidase M12B" evidence="8">
    <location>
        <begin position="174"/>
        <end position="394"/>
    </location>
</feature>
<organism evidence="9">
    <name type="scientific">Amblyomma parvum</name>
    <name type="common">South American tick</name>
    <dbReference type="NCBI Taxonomy" id="251391"/>
    <lineage>
        <taxon>Eukaryota</taxon>
        <taxon>Metazoa</taxon>
        <taxon>Ecdysozoa</taxon>
        <taxon>Arthropoda</taxon>
        <taxon>Chelicerata</taxon>
        <taxon>Arachnida</taxon>
        <taxon>Acari</taxon>
        <taxon>Parasitiformes</taxon>
        <taxon>Ixodida</taxon>
        <taxon>Ixodoidea</taxon>
        <taxon>Ixodidae</taxon>
        <taxon>Amblyomminae</taxon>
        <taxon>Amblyomma</taxon>
    </lineage>
</organism>
<evidence type="ECO:0000256" key="2">
    <source>
        <dbReference type="ARBA" id="ARBA00022801"/>
    </source>
</evidence>
<feature type="binding site" evidence="5">
    <location>
        <position position="322"/>
    </location>
    <ligand>
        <name>Zn(2+)</name>
        <dbReference type="ChEBI" id="CHEBI:29105"/>
        <note>catalytic</note>
    </ligand>
</feature>
<feature type="chain" id="PRO_5001521529" evidence="7">
    <location>
        <begin position="18"/>
        <end position="521"/>
    </location>
</feature>
<dbReference type="Pfam" id="PF13688">
    <property type="entry name" value="Reprolysin_5"/>
    <property type="match status" value="1"/>
</dbReference>
<dbReference type="PANTHER" id="PTHR11905:SF159">
    <property type="entry name" value="ADAM METALLOPROTEASE"/>
    <property type="match status" value="1"/>
</dbReference>
<feature type="compositionally biased region" description="Low complexity" evidence="6">
    <location>
        <begin position="485"/>
        <end position="495"/>
    </location>
</feature>
<keyword evidence="7" id="KW-0732">Signal</keyword>
<dbReference type="GO" id="GO:0004222">
    <property type="term" value="F:metalloendopeptidase activity"/>
    <property type="evidence" value="ECO:0007669"/>
    <property type="project" value="InterPro"/>
</dbReference>
<keyword evidence="2" id="KW-0378">Hydrolase</keyword>
<evidence type="ECO:0000256" key="4">
    <source>
        <dbReference type="ARBA" id="ARBA00023049"/>
    </source>
</evidence>
<dbReference type="InterPro" id="IPR024079">
    <property type="entry name" value="MetalloPept_cat_dom_sf"/>
</dbReference>
<keyword evidence="3 5" id="KW-0862">Zinc</keyword>
<proteinExistence type="evidence at transcript level"/>
<feature type="binding site" evidence="5">
    <location>
        <position position="332"/>
    </location>
    <ligand>
        <name>Zn(2+)</name>
        <dbReference type="ChEBI" id="CHEBI:29105"/>
        <note>catalytic</note>
    </ligand>
</feature>
<keyword evidence="1 9" id="KW-0645">Protease</keyword>
<sequence length="521" mass="58365">MSTTGVVVLLLAAAAQGLQQPRLVYPRLLEERSADGKMVVHLHDELALNLEGVSVAAPRMRVLTHENGHPTTKFYDGEEINRNLYQDAEKMATVSLKTIGKSVELEGIVGPRHRIHPLPTMERSESGLVPHMIHEIEQNEMNDKVLTLTEEGRDRQFSPRSDRNPAPAAPPLQVTVEVFFVIDKPHHTHFNDTKHLLIYLSITVNSANLRFSDMNNPKVKLMITGAEQSREETYLRGNDRYTHDSDTLTALKDYAGLKKSDYGTPDVVFLFTGRDVVTDDENGKISTNGLGIAYLGGVCTEAFVGLGEDRPGYYSGMFTFSHEMGHLLGAQHDGSSTVPLVPGYVGSQGCPWDDGFLMSYKDLGANHQHFSRCSLLQMRLVITYRGRTCWAVLAVGQAEVDYYPGNVMSIDDACKAVFPEQPSVTAEMIFSRNEECKLKCSYRKHEQGGIYIYSRNTTVPDYAPCKGNKVCVRGRCIVDSRGKGNRPQNPQPSRRPVTRKPTTTTTTTQVPWWKGWWRQRY</sequence>
<dbReference type="EMBL" id="GBBL01000282">
    <property type="protein sequence ID" value="JAC27038.1"/>
    <property type="molecule type" value="mRNA"/>
</dbReference>
<dbReference type="AlphaFoldDB" id="A0A023G1Z7"/>
<evidence type="ECO:0000256" key="1">
    <source>
        <dbReference type="ARBA" id="ARBA00022670"/>
    </source>
</evidence>
<keyword evidence="4 9" id="KW-0482">Metalloprotease</keyword>
<dbReference type="SUPFAM" id="SSF55486">
    <property type="entry name" value="Metalloproteases ('zincins'), catalytic domain"/>
    <property type="match status" value="1"/>
</dbReference>
<feature type="region of interest" description="Disordered" evidence="6">
    <location>
        <begin position="482"/>
        <end position="508"/>
    </location>
</feature>
<dbReference type="Gene3D" id="3.40.390.10">
    <property type="entry name" value="Collagenase (Catalytic Domain)"/>
    <property type="match status" value="1"/>
</dbReference>
<dbReference type="PANTHER" id="PTHR11905">
    <property type="entry name" value="ADAM A DISINTEGRIN AND METALLOPROTEASE DOMAIN"/>
    <property type="match status" value="1"/>
</dbReference>